<dbReference type="PANTHER" id="PTHR43317:SF1">
    <property type="entry name" value="THERMOSPERMINE SYNTHASE ACAULIS5"/>
    <property type="match status" value="1"/>
</dbReference>
<dbReference type="PANTHER" id="PTHR43317">
    <property type="entry name" value="THERMOSPERMINE SYNTHASE ACAULIS5"/>
    <property type="match status" value="1"/>
</dbReference>
<dbReference type="Gene3D" id="3.40.50.150">
    <property type="entry name" value="Vaccinia Virus protein VP39"/>
    <property type="match status" value="1"/>
</dbReference>
<evidence type="ECO:0000256" key="1">
    <source>
        <dbReference type="ARBA" id="ARBA00023115"/>
    </source>
</evidence>
<feature type="transmembrane region" description="Helical" evidence="3">
    <location>
        <begin position="119"/>
        <end position="138"/>
    </location>
</feature>
<evidence type="ECO:0000256" key="3">
    <source>
        <dbReference type="SAM" id="Phobius"/>
    </source>
</evidence>
<keyword evidence="3" id="KW-0472">Membrane</keyword>
<keyword evidence="3" id="KW-0812">Transmembrane</keyword>
<feature type="transmembrane region" description="Helical" evidence="3">
    <location>
        <begin position="417"/>
        <end position="433"/>
    </location>
</feature>
<evidence type="ECO:0008006" key="6">
    <source>
        <dbReference type="Google" id="ProtNLM"/>
    </source>
</evidence>
<feature type="compositionally biased region" description="Pro residues" evidence="2">
    <location>
        <begin position="15"/>
        <end position="28"/>
    </location>
</feature>
<evidence type="ECO:0000313" key="5">
    <source>
        <dbReference type="Proteomes" id="UP001497493"/>
    </source>
</evidence>
<dbReference type="SUPFAM" id="SSF103473">
    <property type="entry name" value="MFS general substrate transporter"/>
    <property type="match status" value="1"/>
</dbReference>
<keyword evidence="3" id="KW-1133">Transmembrane helix</keyword>
<feature type="transmembrane region" description="Helical" evidence="3">
    <location>
        <begin position="86"/>
        <end position="107"/>
    </location>
</feature>
<dbReference type="InterPro" id="IPR036259">
    <property type="entry name" value="MFS_trans_sf"/>
</dbReference>
<sequence>MATPFQKQGPERRPLPAPRRPQPAPTPEGRPGRVEAATPAPPRRAARLLRLWLYPFTVFWSAYLLFQLEPLIGKFILPWFGGSPAVWTTCMLFFQTVLLAGYGYAHLSLRRLTPAHQAIIHLVLLLAAAAMLPITPAARWKPEDPTQPTLYILILLLGSVGLPYFALAATGPLLQAWFARRCPERSPYPLYALSNLGSLSALLSYPFLFEPYFKLGQQTQGWSFGFALFVLVCAALAWDFRHHAPPRGEVQVRARDEGDRRLSDRVHPALLRFLWLALPSAASALLLAVTNQLCQDVASVPFLWIVPLSLYLVSFVLCFARRSWYVRSVFIPAAALGTFGLVTVLYQGAQVGLAWQVGIYSAGLFFACMTCHGELYRLRPEPERLTGYYLAIAAGGALGGAFVAVAAPLLFPLYFEFHLALLACCGLTLLALAQDPQASGRWRPLRPLFALGLVVLAGRLANHAYQTASAKTVVSRNFYGVLRVEERSPDDPAQRRRVLRHGAIDHGFQFLAPDRKNLPAAYYGPQSGIGLALDHYRRPAGRRIGVVGLGTGTLLAYGRPGDRFRVYEINPSVVRLAQEYFSYLRDSPAEHTIVVADARLALEREPPQDFDLLILDAFSGDAIPLHLLTAEALSLYLRHLRPGGLLAFNISNRHLDLGPVMAALAERGKLQLRIVHSPPSPDGVTLYATDWALLTGDPAFFAQSGIDATPGRQPPPAGRVLWTDDYSNLFRVLK</sequence>
<dbReference type="SUPFAM" id="SSF53335">
    <property type="entry name" value="S-adenosyl-L-methionine-dependent methyltransferases"/>
    <property type="match status" value="1"/>
</dbReference>
<evidence type="ECO:0000313" key="4">
    <source>
        <dbReference type="EMBL" id="CAL1241820.1"/>
    </source>
</evidence>
<feature type="transmembrane region" description="Helical" evidence="3">
    <location>
        <begin position="353"/>
        <end position="376"/>
    </location>
</feature>
<name>A0ABP1CC69_9GAMM</name>
<feature type="transmembrane region" description="Helical" evidence="3">
    <location>
        <begin position="329"/>
        <end position="347"/>
    </location>
</feature>
<feature type="transmembrane region" description="Helical" evidence="3">
    <location>
        <begin position="388"/>
        <end position="411"/>
    </location>
</feature>
<feature type="transmembrane region" description="Helical" evidence="3">
    <location>
        <begin position="269"/>
        <end position="289"/>
    </location>
</feature>
<reference evidence="4 5" key="1">
    <citation type="submission" date="2024-04" db="EMBL/GenBank/DDBJ databases">
        <authorList>
            <person name="Cremers G."/>
        </authorList>
    </citation>
    <scope>NUCLEOTIDE SEQUENCE [LARGE SCALE GENOMIC DNA]</scope>
    <source>
        <strain evidence="4">MeCH1-AG</strain>
    </source>
</reference>
<keyword evidence="1" id="KW-0620">Polyamine biosynthesis</keyword>
<keyword evidence="5" id="KW-1185">Reference proteome</keyword>
<accession>A0ABP1CC69</accession>
<feature type="transmembrane region" description="Helical" evidence="3">
    <location>
        <begin position="150"/>
        <end position="178"/>
    </location>
</feature>
<dbReference type="EMBL" id="OZ026884">
    <property type="protein sequence ID" value="CAL1241820.1"/>
    <property type="molecule type" value="Genomic_DNA"/>
</dbReference>
<gene>
    <name evidence="4" type="ORF">MECH1_V1_3044</name>
</gene>
<dbReference type="CDD" id="cd02440">
    <property type="entry name" value="AdoMet_MTases"/>
    <property type="match status" value="1"/>
</dbReference>
<proteinExistence type="predicted"/>
<evidence type="ECO:0000256" key="2">
    <source>
        <dbReference type="SAM" id="MobiDB-lite"/>
    </source>
</evidence>
<feature type="transmembrane region" description="Helical" evidence="3">
    <location>
        <begin position="221"/>
        <end position="238"/>
    </location>
</feature>
<feature type="transmembrane region" description="Helical" evidence="3">
    <location>
        <begin position="48"/>
        <end position="66"/>
    </location>
</feature>
<organism evidence="4 5">
    <name type="scientific">Candidatus Methylocalor cossyra</name>
    <dbReference type="NCBI Taxonomy" id="3108543"/>
    <lineage>
        <taxon>Bacteria</taxon>
        <taxon>Pseudomonadati</taxon>
        <taxon>Pseudomonadota</taxon>
        <taxon>Gammaproteobacteria</taxon>
        <taxon>Methylococcales</taxon>
        <taxon>Methylococcaceae</taxon>
        <taxon>Candidatus Methylocalor</taxon>
    </lineage>
</organism>
<feature type="region of interest" description="Disordered" evidence="2">
    <location>
        <begin position="1"/>
        <end position="39"/>
    </location>
</feature>
<dbReference type="Proteomes" id="UP001497493">
    <property type="component" value="Chromosome"/>
</dbReference>
<protein>
    <recommendedName>
        <fullName evidence="6">Spermidine synthase</fullName>
    </recommendedName>
</protein>
<dbReference type="InterPro" id="IPR029063">
    <property type="entry name" value="SAM-dependent_MTases_sf"/>
</dbReference>
<feature type="transmembrane region" description="Helical" evidence="3">
    <location>
        <begin position="190"/>
        <end position="209"/>
    </location>
</feature>
<dbReference type="NCBIfam" id="NF037959">
    <property type="entry name" value="MFS_SpdSyn"/>
    <property type="match status" value="1"/>
</dbReference>
<dbReference type="RefSeq" id="WP_348758301.1">
    <property type="nucleotide sequence ID" value="NZ_OZ026884.1"/>
</dbReference>
<feature type="transmembrane region" description="Helical" evidence="3">
    <location>
        <begin position="301"/>
        <end position="320"/>
    </location>
</feature>